<keyword evidence="3" id="KW-1185">Reference proteome</keyword>
<keyword evidence="2" id="KW-0695">RNA-directed DNA polymerase</keyword>
<dbReference type="OrthoDB" id="6630711at2759"/>
<proteinExistence type="predicted"/>
<organism evidence="2 3">
    <name type="scientific">Cinara cedri</name>
    <dbReference type="NCBI Taxonomy" id="506608"/>
    <lineage>
        <taxon>Eukaryota</taxon>
        <taxon>Metazoa</taxon>
        <taxon>Ecdysozoa</taxon>
        <taxon>Arthropoda</taxon>
        <taxon>Hexapoda</taxon>
        <taxon>Insecta</taxon>
        <taxon>Pterygota</taxon>
        <taxon>Neoptera</taxon>
        <taxon>Paraneoptera</taxon>
        <taxon>Hemiptera</taxon>
        <taxon>Sternorrhyncha</taxon>
        <taxon>Aphidomorpha</taxon>
        <taxon>Aphidoidea</taxon>
        <taxon>Aphididae</taxon>
        <taxon>Lachninae</taxon>
        <taxon>Cinara</taxon>
    </lineage>
</organism>
<accession>A0A5E4N125</accession>
<sequence>MGDHNNKRPDKKIEYNTNNPSCSLYLRKITKTELCKIITDTNNDSAPGPDGISINVIKKLKDFISFILEKTFNRILKEGIIPDSFKNSLISPIYKGKGSKSDFMNYRPISLLNAFSKIFEKAINARLINYLEENNLLPNSQYGFRKGLDLSKAFDSIPHSKLLNCIKSFGIIGSAYSIFKSYLEDRTQQVKIALDRLSLNGKIYSYTDDTAIIVSSTNWESTWKKSESDIAVLG</sequence>
<dbReference type="Proteomes" id="UP000325440">
    <property type="component" value="Unassembled WGS sequence"/>
</dbReference>
<dbReference type="EMBL" id="CABPRJ010001436">
    <property type="protein sequence ID" value="VVC36760.1"/>
    <property type="molecule type" value="Genomic_DNA"/>
</dbReference>
<dbReference type="PANTHER" id="PTHR19446">
    <property type="entry name" value="REVERSE TRANSCRIPTASES"/>
    <property type="match status" value="1"/>
</dbReference>
<dbReference type="GO" id="GO:0003964">
    <property type="term" value="F:RNA-directed DNA polymerase activity"/>
    <property type="evidence" value="ECO:0007669"/>
    <property type="project" value="UniProtKB-KW"/>
</dbReference>
<reference evidence="2 3" key="1">
    <citation type="submission" date="2019-08" db="EMBL/GenBank/DDBJ databases">
        <authorList>
            <person name="Alioto T."/>
            <person name="Alioto T."/>
            <person name="Gomez Garrido J."/>
        </authorList>
    </citation>
    <scope>NUCLEOTIDE SEQUENCE [LARGE SCALE GENOMIC DNA]</scope>
</reference>
<keyword evidence="2" id="KW-0548">Nucleotidyltransferase</keyword>
<dbReference type="PROSITE" id="PS50878">
    <property type="entry name" value="RT_POL"/>
    <property type="match status" value="1"/>
</dbReference>
<feature type="domain" description="Reverse transcriptase" evidence="1">
    <location>
        <begin position="74"/>
        <end position="234"/>
    </location>
</feature>
<dbReference type="AlphaFoldDB" id="A0A5E4N125"/>
<evidence type="ECO:0000259" key="1">
    <source>
        <dbReference type="PROSITE" id="PS50878"/>
    </source>
</evidence>
<protein>
    <submittedName>
        <fullName evidence="2">Reverse transcriptase domain</fullName>
    </submittedName>
</protein>
<dbReference type="SUPFAM" id="SSF56672">
    <property type="entry name" value="DNA/RNA polymerases"/>
    <property type="match status" value="1"/>
</dbReference>
<evidence type="ECO:0000313" key="2">
    <source>
        <dbReference type="EMBL" id="VVC36760.1"/>
    </source>
</evidence>
<dbReference type="InterPro" id="IPR043502">
    <property type="entry name" value="DNA/RNA_pol_sf"/>
</dbReference>
<evidence type="ECO:0000313" key="3">
    <source>
        <dbReference type="Proteomes" id="UP000325440"/>
    </source>
</evidence>
<dbReference type="InterPro" id="IPR000477">
    <property type="entry name" value="RT_dom"/>
</dbReference>
<gene>
    <name evidence="2" type="ORF">CINCED_3A002971</name>
</gene>
<name>A0A5E4N125_9HEMI</name>
<keyword evidence="2" id="KW-0808">Transferase</keyword>
<dbReference type="Pfam" id="PF00078">
    <property type="entry name" value="RVT_1"/>
    <property type="match status" value="1"/>
</dbReference>